<dbReference type="NCBIfam" id="TIGR00786">
    <property type="entry name" value="dctM"/>
    <property type="match status" value="1"/>
</dbReference>
<dbReference type="eggNOG" id="COG1593">
    <property type="taxonomic scope" value="Bacteria"/>
</dbReference>
<evidence type="ECO:0000256" key="1">
    <source>
        <dbReference type="ARBA" id="ARBA00004429"/>
    </source>
</evidence>
<feature type="transmembrane region" description="Helical" evidence="7">
    <location>
        <begin position="272"/>
        <end position="297"/>
    </location>
</feature>
<keyword evidence="4 7" id="KW-0812">Transmembrane</keyword>
<feature type="transmembrane region" description="Helical" evidence="7">
    <location>
        <begin position="403"/>
        <end position="425"/>
    </location>
</feature>
<dbReference type="OrthoDB" id="9772674at2"/>
<feature type="domain" description="TRAP C4-dicarboxylate transport system permease DctM subunit" evidence="8">
    <location>
        <begin position="7"/>
        <end position="420"/>
    </location>
</feature>
<feature type="transmembrane region" description="Helical" evidence="7">
    <location>
        <begin position="6"/>
        <end position="35"/>
    </location>
</feature>
<accession>G7V885</accession>
<keyword evidence="3" id="KW-0997">Cell inner membrane</keyword>
<dbReference type="PANTHER" id="PTHR33362:SF3">
    <property type="entry name" value="SIALIC ACID TRAP TRANSPORTER PERMEASE PROTEIN SIAT"/>
    <property type="match status" value="1"/>
</dbReference>
<feature type="transmembrane region" description="Helical" evidence="7">
    <location>
        <begin position="165"/>
        <end position="190"/>
    </location>
</feature>
<dbReference type="PANTHER" id="PTHR33362">
    <property type="entry name" value="SIALIC ACID TRAP TRANSPORTER PERMEASE PROTEIN SIAT-RELATED"/>
    <property type="match status" value="1"/>
</dbReference>
<evidence type="ECO:0000259" key="8">
    <source>
        <dbReference type="Pfam" id="PF06808"/>
    </source>
</evidence>
<feature type="transmembrane region" description="Helical" evidence="7">
    <location>
        <begin position="219"/>
        <end position="238"/>
    </location>
</feature>
<dbReference type="Proteomes" id="UP000005868">
    <property type="component" value="Chromosome"/>
</dbReference>
<proteinExistence type="predicted"/>
<keyword evidence="6 7" id="KW-0472">Membrane</keyword>
<gene>
    <name evidence="9" type="ordered locus">Tlie_1694</name>
</gene>
<dbReference type="STRING" id="580340.Tlie_1694"/>
<feature type="transmembrane region" description="Helical" evidence="7">
    <location>
        <begin position="133"/>
        <end position="153"/>
    </location>
</feature>
<dbReference type="HOGENOM" id="CLU_019824_4_1_0"/>
<reference evidence="10" key="1">
    <citation type="submission" date="2011-10" db="EMBL/GenBank/DDBJ databases">
        <title>The complete genome of chromosome of Thermovirga lienii DSM 17291.</title>
        <authorList>
            <consortium name="US DOE Joint Genome Institute (JGI-PGF)"/>
            <person name="Lucas S."/>
            <person name="Copeland A."/>
            <person name="Lapidus A."/>
            <person name="Glavina del Rio T."/>
            <person name="Dalin E."/>
            <person name="Tice H."/>
            <person name="Bruce D."/>
            <person name="Goodwin L."/>
            <person name="Pitluck S."/>
            <person name="Peters L."/>
            <person name="Mikhailova N."/>
            <person name="Saunders E."/>
            <person name="Kyrpides N."/>
            <person name="Mavromatis K."/>
            <person name="Ivanova N."/>
            <person name="Last F.I."/>
            <person name="Brettin T."/>
            <person name="Detter J.C."/>
            <person name="Han C."/>
            <person name="Larimer F."/>
            <person name="Land M."/>
            <person name="Hauser L."/>
            <person name="Markowitz V."/>
            <person name="Cheng J.-F."/>
            <person name="Hugenholtz P."/>
            <person name="Woyke T."/>
            <person name="Wu D."/>
            <person name="Spring S."/>
            <person name="Schroeder M."/>
            <person name="Brambilla E.-M."/>
            <person name="Klenk H.-P."/>
            <person name="Eisen J.A."/>
        </authorList>
    </citation>
    <scope>NUCLEOTIDE SEQUENCE [LARGE SCALE GENOMIC DNA]</scope>
    <source>
        <strain evidence="10">ATCC BAA-1197 / DSM 17291 / Cas60314</strain>
    </source>
</reference>
<feature type="transmembrane region" description="Helical" evidence="7">
    <location>
        <begin position="317"/>
        <end position="334"/>
    </location>
</feature>
<reference evidence="9 10" key="2">
    <citation type="journal article" date="2012" name="Stand. Genomic Sci.">
        <title>Genome sequence of the moderately thermophilic, amino-acid-degrading and sulfur-reducing bacterium Thermovirga lienii type strain (Cas60314(T)).</title>
        <authorList>
            <person name="Goker M."/>
            <person name="Saunders E."/>
            <person name="Lapidus A."/>
            <person name="Nolan M."/>
            <person name="Lucas S."/>
            <person name="Hammon N."/>
            <person name="Deshpande S."/>
            <person name="Cheng J.F."/>
            <person name="Han C."/>
            <person name="Tapia R."/>
            <person name="Goodwin L.A."/>
            <person name="Pitluck S."/>
            <person name="Liolios K."/>
            <person name="Mavromatis K."/>
            <person name="Pagani I."/>
            <person name="Ivanova N."/>
            <person name="Mikhailova N."/>
            <person name="Pati A."/>
            <person name="Chen A."/>
            <person name="Palaniappan K."/>
            <person name="Land M."/>
            <person name="Chang Y.J."/>
            <person name="Jeffries C.D."/>
            <person name="Brambilla E.M."/>
            <person name="Rohde M."/>
            <person name="Spring S."/>
            <person name="Detter J.C."/>
            <person name="Woyke T."/>
            <person name="Bristow J."/>
            <person name="Eisen J.A."/>
            <person name="Markowitz V."/>
            <person name="Hugenholtz P."/>
            <person name="Kyrpides N.C."/>
            <person name="Klenk H.P."/>
        </authorList>
    </citation>
    <scope>NUCLEOTIDE SEQUENCE [LARGE SCALE GENOMIC DNA]</scope>
    <source>
        <strain evidence="10">ATCC BAA-1197 / DSM 17291 / Cas60314</strain>
    </source>
</reference>
<evidence type="ECO:0000256" key="3">
    <source>
        <dbReference type="ARBA" id="ARBA00022519"/>
    </source>
</evidence>
<dbReference type="KEGG" id="tli:Tlie_1694"/>
<protein>
    <submittedName>
        <fullName evidence="9">TRAP dicarboxylate transporter, DctM subunit</fullName>
    </submittedName>
</protein>
<dbReference type="GO" id="GO:0005886">
    <property type="term" value="C:plasma membrane"/>
    <property type="evidence" value="ECO:0007669"/>
    <property type="project" value="UniProtKB-SubCell"/>
</dbReference>
<keyword evidence="10" id="KW-1185">Reference proteome</keyword>
<keyword evidence="5 7" id="KW-1133">Transmembrane helix</keyword>
<evidence type="ECO:0000256" key="2">
    <source>
        <dbReference type="ARBA" id="ARBA00022475"/>
    </source>
</evidence>
<sequence>MVIAINLILLIGLIISGLPVPFCFMTAAIYMAVVYNLSFSFLLPSGYYALNSLTLLSVPFFIMAGALMSSSGIAERLTTFAQAFLGRLRGGMGAATIVACAIFGAISGTCSSAVACIGGIMIPRLEELGYPRYYSVAMVGCASVLGQLIPPSVPMILYAWVTQQSVAACFLATVIPGILTTILMCIVNWFEVRKMKTVKTEPQIPFDEKIKVIGKATKHGMWSLLMPIIILGGIYGGITTPTESAAIAVAYAIVVGFLIHKELTPRILGQALVSSSSITGVAVLMLFFVSILAKVYTMQRIPQQLADFILSVSDNKYVLLLMVNIFLIIIGMMMDDFSGTMLSAPLLLPLMIKIGVHPVHFAAIMGTNLGLGNVTPPCAPILYLAGRIGGASVDQYFKPALKFMLFAQVPVILLTTYIPGLSMWLPKLVMGIK</sequence>
<dbReference type="PIRSF" id="PIRSF006066">
    <property type="entry name" value="HI0050"/>
    <property type="match status" value="1"/>
</dbReference>
<dbReference type="AlphaFoldDB" id="G7V885"/>
<keyword evidence="2" id="KW-1003">Cell membrane</keyword>
<evidence type="ECO:0000313" key="9">
    <source>
        <dbReference type="EMBL" id="AER67416.1"/>
    </source>
</evidence>
<dbReference type="InterPro" id="IPR010656">
    <property type="entry name" value="DctM"/>
</dbReference>
<evidence type="ECO:0000256" key="7">
    <source>
        <dbReference type="SAM" id="Phobius"/>
    </source>
</evidence>
<evidence type="ECO:0000313" key="10">
    <source>
        <dbReference type="Proteomes" id="UP000005868"/>
    </source>
</evidence>
<feature type="transmembrane region" description="Helical" evidence="7">
    <location>
        <begin position="346"/>
        <end position="366"/>
    </location>
</feature>
<organism evidence="9 10">
    <name type="scientific">Thermovirga lienii (strain ATCC BAA-1197 / DSM 17291 / Cas60314)</name>
    <dbReference type="NCBI Taxonomy" id="580340"/>
    <lineage>
        <taxon>Bacteria</taxon>
        <taxon>Thermotogati</taxon>
        <taxon>Synergistota</taxon>
        <taxon>Synergistia</taxon>
        <taxon>Synergistales</taxon>
        <taxon>Thermovirgaceae</taxon>
        <taxon>Thermovirga</taxon>
    </lineage>
</organism>
<dbReference type="EMBL" id="CP003096">
    <property type="protein sequence ID" value="AER67416.1"/>
    <property type="molecule type" value="Genomic_DNA"/>
</dbReference>
<evidence type="ECO:0000256" key="4">
    <source>
        <dbReference type="ARBA" id="ARBA00022692"/>
    </source>
</evidence>
<evidence type="ECO:0000256" key="6">
    <source>
        <dbReference type="ARBA" id="ARBA00023136"/>
    </source>
</evidence>
<dbReference type="GO" id="GO:0022857">
    <property type="term" value="F:transmembrane transporter activity"/>
    <property type="evidence" value="ECO:0007669"/>
    <property type="project" value="TreeGrafter"/>
</dbReference>
<feature type="transmembrane region" description="Helical" evidence="7">
    <location>
        <begin position="94"/>
        <end position="121"/>
    </location>
</feature>
<evidence type="ECO:0000256" key="5">
    <source>
        <dbReference type="ARBA" id="ARBA00022989"/>
    </source>
</evidence>
<dbReference type="Pfam" id="PF06808">
    <property type="entry name" value="DctM"/>
    <property type="match status" value="1"/>
</dbReference>
<feature type="transmembrane region" description="Helical" evidence="7">
    <location>
        <begin position="47"/>
        <end position="74"/>
    </location>
</feature>
<feature type="transmembrane region" description="Helical" evidence="7">
    <location>
        <begin position="244"/>
        <end position="260"/>
    </location>
</feature>
<comment type="subcellular location">
    <subcellularLocation>
        <location evidence="1">Cell inner membrane</location>
        <topology evidence="1">Multi-pass membrane protein</topology>
    </subcellularLocation>
</comment>
<name>G7V885_THELD</name>
<dbReference type="InterPro" id="IPR004681">
    <property type="entry name" value="TRAP_DctM"/>
</dbReference>